<protein>
    <submittedName>
        <fullName evidence="2">Uncharacterized protein</fullName>
    </submittedName>
</protein>
<evidence type="ECO:0000313" key="3">
    <source>
        <dbReference type="Proteomes" id="UP001159363"/>
    </source>
</evidence>
<evidence type="ECO:0000313" key="2">
    <source>
        <dbReference type="EMBL" id="KAJ8876398.1"/>
    </source>
</evidence>
<feature type="coiled-coil region" evidence="1">
    <location>
        <begin position="168"/>
        <end position="223"/>
    </location>
</feature>
<sequence length="223" mass="25734">MLVKCKSFSIVEGVCKDVLMLVKCKSFSIVEGVSKDVLMLVKLSIYLSVVKLLQPFLTKYQTVDLRNTFVSLKNFNIMKSEYILKITPPYQMSLFNFKDKKCLLSKVSLGFIADRIVKELIHKSEVTERHVLELRHETQNFIFLMVENLVTKTPINLSWPSSCGTRIIDNLLKTADELAEQAEKRKTENINLIVQSNSFRETAKEKVVELQKLEKKIQEISKK</sequence>
<keyword evidence="1" id="KW-0175">Coiled coil</keyword>
<evidence type="ECO:0000256" key="1">
    <source>
        <dbReference type="SAM" id="Coils"/>
    </source>
</evidence>
<reference evidence="2 3" key="1">
    <citation type="submission" date="2023-02" db="EMBL/GenBank/DDBJ databases">
        <title>LHISI_Scaffold_Assembly.</title>
        <authorList>
            <person name="Stuart O.P."/>
            <person name="Cleave R."/>
            <person name="Magrath M.J.L."/>
            <person name="Mikheyev A.S."/>
        </authorList>
    </citation>
    <scope>NUCLEOTIDE SEQUENCE [LARGE SCALE GENOMIC DNA]</scope>
    <source>
        <strain evidence="2">Daus_M_001</strain>
        <tissue evidence="2">Leg muscle</tissue>
    </source>
</reference>
<keyword evidence="3" id="KW-1185">Reference proteome</keyword>
<proteinExistence type="predicted"/>
<organism evidence="2 3">
    <name type="scientific">Dryococelus australis</name>
    <dbReference type="NCBI Taxonomy" id="614101"/>
    <lineage>
        <taxon>Eukaryota</taxon>
        <taxon>Metazoa</taxon>
        <taxon>Ecdysozoa</taxon>
        <taxon>Arthropoda</taxon>
        <taxon>Hexapoda</taxon>
        <taxon>Insecta</taxon>
        <taxon>Pterygota</taxon>
        <taxon>Neoptera</taxon>
        <taxon>Polyneoptera</taxon>
        <taxon>Phasmatodea</taxon>
        <taxon>Verophasmatodea</taxon>
        <taxon>Anareolatae</taxon>
        <taxon>Phasmatidae</taxon>
        <taxon>Eurycanthinae</taxon>
        <taxon>Dryococelus</taxon>
    </lineage>
</organism>
<dbReference type="Proteomes" id="UP001159363">
    <property type="component" value="Chromosome 7"/>
</dbReference>
<comment type="caution">
    <text evidence="2">The sequence shown here is derived from an EMBL/GenBank/DDBJ whole genome shotgun (WGS) entry which is preliminary data.</text>
</comment>
<accession>A0ABQ9GWL8</accession>
<dbReference type="EMBL" id="JARBHB010000008">
    <property type="protein sequence ID" value="KAJ8876398.1"/>
    <property type="molecule type" value="Genomic_DNA"/>
</dbReference>
<gene>
    <name evidence="2" type="ORF">PR048_020843</name>
</gene>
<name>A0ABQ9GWL8_9NEOP</name>